<keyword evidence="5" id="KW-1185">Reference proteome</keyword>
<dbReference type="PANTHER" id="PTHR34387">
    <property type="entry name" value="SLR1258 PROTEIN"/>
    <property type="match status" value="1"/>
</dbReference>
<sequence>MHPADEHREHRGPRGGVTVRGEGAVDVTPDVVVADLATEARAGDVGSALSSATAALAAVRAALRTAGVPDADVRTGTTSTWTEQVEDRLRVVAHLGLVVTLRHVPTAGDVVTAALAAGGEEVRLGGLRLVVADPGPARVQARELAWQDARASAEHLAHLAGRRLGPVLWVHEDDPSGGAAPAFARVAGAMPVEPGEQAVRAALTARWAWAD</sequence>
<dbReference type="EMBL" id="BONN01000012">
    <property type="protein sequence ID" value="GIG34081.1"/>
    <property type="molecule type" value="Genomic_DNA"/>
</dbReference>
<feature type="region of interest" description="Disordered" evidence="1">
    <location>
        <begin position="1"/>
        <end position="22"/>
    </location>
</feature>
<gene>
    <name evidence="3" type="ORF">BKA21_002990</name>
    <name evidence="2" type="ORF">Col01nite_32400</name>
</gene>
<dbReference type="AlphaFoldDB" id="A0A7Y9JZ08"/>
<organism evidence="3 4">
    <name type="scientific">Cellulomonas oligotrophica</name>
    <dbReference type="NCBI Taxonomy" id="931536"/>
    <lineage>
        <taxon>Bacteria</taxon>
        <taxon>Bacillati</taxon>
        <taxon>Actinomycetota</taxon>
        <taxon>Actinomycetes</taxon>
        <taxon>Micrococcales</taxon>
        <taxon>Cellulomonadaceae</taxon>
        <taxon>Cellulomonas</taxon>
    </lineage>
</organism>
<evidence type="ECO:0000313" key="3">
    <source>
        <dbReference type="EMBL" id="NYD87441.1"/>
    </source>
</evidence>
<evidence type="ECO:0008006" key="6">
    <source>
        <dbReference type="Google" id="ProtNLM"/>
    </source>
</evidence>
<protein>
    <recommendedName>
        <fullName evidence="6">SIMPL domain-containing protein</fullName>
    </recommendedName>
</protein>
<dbReference type="RefSeq" id="WP_140459783.1">
    <property type="nucleotide sequence ID" value="NZ_BAABFI010000007.1"/>
</dbReference>
<dbReference type="Proteomes" id="UP000618382">
    <property type="component" value="Unassembled WGS sequence"/>
</dbReference>
<dbReference type="InterPro" id="IPR052022">
    <property type="entry name" value="26kDa_periplasmic_antigen"/>
</dbReference>
<comment type="caution">
    <text evidence="3">The sequence shown here is derived from an EMBL/GenBank/DDBJ whole genome shotgun (WGS) entry which is preliminary data.</text>
</comment>
<name>A0A7Y9JZ08_9CELL</name>
<reference evidence="2 5" key="2">
    <citation type="submission" date="2021-01" db="EMBL/GenBank/DDBJ databases">
        <title>Whole genome shotgun sequence of Cellulomonas oligotrophica NBRC 109435.</title>
        <authorList>
            <person name="Komaki H."/>
            <person name="Tamura T."/>
        </authorList>
    </citation>
    <scope>NUCLEOTIDE SEQUENCE [LARGE SCALE GENOMIC DNA]</scope>
    <source>
        <strain evidence="2 5">NBRC 109435</strain>
    </source>
</reference>
<accession>A0A7Y9JZ08</accession>
<dbReference type="Gene3D" id="3.30.110.170">
    <property type="entry name" value="Protein of unknown function (DUF541), domain 1"/>
    <property type="match status" value="1"/>
</dbReference>
<proteinExistence type="predicted"/>
<evidence type="ECO:0000313" key="4">
    <source>
        <dbReference type="Proteomes" id="UP000577956"/>
    </source>
</evidence>
<dbReference type="Gene3D" id="3.30.70.2970">
    <property type="entry name" value="Protein of unknown function (DUF541), domain 2"/>
    <property type="match status" value="1"/>
</dbReference>
<dbReference type="InterPro" id="IPR007497">
    <property type="entry name" value="SIMPL/DUF541"/>
</dbReference>
<dbReference type="PANTHER" id="PTHR34387:SF1">
    <property type="entry name" value="PERIPLASMIC IMMUNOGENIC PROTEIN"/>
    <property type="match status" value="1"/>
</dbReference>
<dbReference type="EMBL" id="JACCBK010000001">
    <property type="protein sequence ID" value="NYD87441.1"/>
    <property type="molecule type" value="Genomic_DNA"/>
</dbReference>
<evidence type="ECO:0000313" key="5">
    <source>
        <dbReference type="Proteomes" id="UP000618382"/>
    </source>
</evidence>
<dbReference type="GO" id="GO:0006974">
    <property type="term" value="P:DNA damage response"/>
    <property type="evidence" value="ECO:0007669"/>
    <property type="project" value="TreeGrafter"/>
</dbReference>
<evidence type="ECO:0000256" key="1">
    <source>
        <dbReference type="SAM" id="MobiDB-lite"/>
    </source>
</evidence>
<dbReference type="Proteomes" id="UP000577956">
    <property type="component" value="Unassembled WGS sequence"/>
</dbReference>
<dbReference type="Pfam" id="PF04402">
    <property type="entry name" value="SIMPL"/>
    <property type="match status" value="1"/>
</dbReference>
<reference evidence="3 4" key="1">
    <citation type="submission" date="2020-07" db="EMBL/GenBank/DDBJ databases">
        <title>Sequencing the genomes of 1000 actinobacteria strains.</title>
        <authorList>
            <person name="Klenk H.-P."/>
        </authorList>
    </citation>
    <scope>NUCLEOTIDE SEQUENCE [LARGE SCALE GENOMIC DNA]</scope>
    <source>
        <strain evidence="3 4">DSM 24482</strain>
    </source>
</reference>
<evidence type="ECO:0000313" key="2">
    <source>
        <dbReference type="EMBL" id="GIG34081.1"/>
    </source>
</evidence>